<sequence length="94" mass="10458">MEDSSKKNSYGSEKWMSSKMRLMNKMINTTAIVTTTPIMRLNNSIAATTNKAIKTTTPMMRPINYGTSPRYQNTGYNQTNPSSNSGKNTVKVIS</sequence>
<proteinExistence type="predicted"/>
<reference evidence="2 4" key="2">
    <citation type="journal article" date="2014" name="BMC Genomics">
        <title>An improved genome release (version Mt4.0) for the model legume Medicago truncatula.</title>
        <authorList>
            <person name="Tang H."/>
            <person name="Krishnakumar V."/>
            <person name="Bidwell S."/>
            <person name="Rosen B."/>
            <person name="Chan A."/>
            <person name="Zhou S."/>
            <person name="Gentzbittel L."/>
            <person name="Childs K.L."/>
            <person name="Yandell M."/>
            <person name="Gundlach H."/>
            <person name="Mayer K.F."/>
            <person name="Schwartz D.C."/>
            <person name="Town C.D."/>
        </authorList>
    </citation>
    <scope>GENOME REANNOTATION</scope>
    <source>
        <strain evidence="3 4">cv. Jemalong A17</strain>
    </source>
</reference>
<evidence type="ECO:0000313" key="4">
    <source>
        <dbReference type="Proteomes" id="UP000002051"/>
    </source>
</evidence>
<organism evidence="2 4">
    <name type="scientific">Medicago truncatula</name>
    <name type="common">Barrel medic</name>
    <name type="synonym">Medicago tribuloides</name>
    <dbReference type="NCBI Taxonomy" id="3880"/>
    <lineage>
        <taxon>Eukaryota</taxon>
        <taxon>Viridiplantae</taxon>
        <taxon>Streptophyta</taxon>
        <taxon>Embryophyta</taxon>
        <taxon>Tracheophyta</taxon>
        <taxon>Spermatophyta</taxon>
        <taxon>Magnoliopsida</taxon>
        <taxon>eudicotyledons</taxon>
        <taxon>Gunneridae</taxon>
        <taxon>Pentapetalae</taxon>
        <taxon>rosids</taxon>
        <taxon>fabids</taxon>
        <taxon>Fabales</taxon>
        <taxon>Fabaceae</taxon>
        <taxon>Papilionoideae</taxon>
        <taxon>50 kb inversion clade</taxon>
        <taxon>NPAAA clade</taxon>
        <taxon>Hologalegina</taxon>
        <taxon>IRL clade</taxon>
        <taxon>Trifolieae</taxon>
        <taxon>Medicago</taxon>
    </lineage>
</organism>
<dbReference type="PaxDb" id="3880-AES70263"/>
<gene>
    <name evidence="2" type="ordered locus">MTR_3g050550</name>
</gene>
<protein>
    <submittedName>
        <fullName evidence="2 3">Uncharacterized protein</fullName>
    </submittedName>
</protein>
<dbReference type="EMBL" id="CM001219">
    <property type="protein sequence ID" value="AES70263.1"/>
    <property type="molecule type" value="Genomic_DNA"/>
</dbReference>
<feature type="compositionally biased region" description="Polar residues" evidence="1">
    <location>
        <begin position="65"/>
        <end position="88"/>
    </location>
</feature>
<dbReference type="Proteomes" id="UP000002051">
    <property type="component" value="Chromosome 3"/>
</dbReference>
<evidence type="ECO:0000256" key="1">
    <source>
        <dbReference type="SAM" id="MobiDB-lite"/>
    </source>
</evidence>
<evidence type="ECO:0000313" key="3">
    <source>
        <dbReference type="EnsemblPlants" id="AES70263"/>
    </source>
</evidence>
<feature type="region of interest" description="Disordered" evidence="1">
    <location>
        <begin position="59"/>
        <end position="94"/>
    </location>
</feature>
<reference evidence="2 4" key="1">
    <citation type="journal article" date="2011" name="Nature">
        <title>The Medicago genome provides insight into the evolution of rhizobial symbioses.</title>
        <authorList>
            <person name="Young N.D."/>
            <person name="Debelle F."/>
            <person name="Oldroyd G.E."/>
            <person name="Geurts R."/>
            <person name="Cannon S.B."/>
            <person name="Udvardi M.K."/>
            <person name="Benedito V.A."/>
            <person name="Mayer K.F."/>
            <person name="Gouzy J."/>
            <person name="Schoof H."/>
            <person name="Van de Peer Y."/>
            <person name="Proost S."/>
            <person name="Cook D.R."/>
            <person name="Meyers B.C."/>
            <person name="Spannagl M."/>
            <person name="Cheung F."/>
            <person name="De Mita S."/>
            <person name="Krishnakumar V."/>
            <person name="Gundlach H."/>
            <person name="Zhou S."/>
            <person name="Mudge J."/>
            <person name="Bharti A.K."/>
            <person name="Murray J.D."/>
            <person name="Naoumkina M.A."/>
            <person name="Rosen B."/>
            <person name="Silverstein K.A."/>
            <person name="Tang H."/>
            <person name="Rombauts S."/>
            <person name="Zhao P.X."/>
            <person name="Zhou P."/>
            <person name="Barbe V."/>
            <person name="Bardou P."/>
            <person name="Bechner M."/>
            <person name="Bellec A."/>
            <person name="Berger A."/>
            <person name="Berges H."/>
            <person name="Bidwell S."/>
            <person name="Bisseling T."/>
            <person name="Choisne N."/>
            <person name="Couloux A."/>
            <person name="Denny R."/>
            <person name="Deshpande S."/>
            <person name="Dai X."/>
            <person name="Doyle J.J."/>
            <person name="Dudez A.M."/>
            <person name="Farmer A.D."/>
            <person name="Fouteau S."/>
            <person name="Franken C."/>
            <person name="Gibelin C."/>
            <person name="Gish J."/>
            <person name="Goldstein S."/>
            <person name="Gonzalez A.J."/>
            <person name="Green P.J."/>
            <person name="Hallab A."/>
            <person name="Hartog M."/>
            <person name="Hua A."/>
            <person name="Humphray S.J."/>
            <person name="Jeong D.H."/>
            <person name="Jing Y."/>
            <person name="Jocker A."/>
            <person name="Kenton S.M."/>
            <person name="Kim D.J."/>
            <person name="Klee K."/>
            <person name="Lai H."/>
            <person name="Lang C."/>
            <person name="Lin S."/>
            <person name="Macmil S.L."/>
            <person name="Magdelenat G."/>
            <person name="Matthews L."/>
            <person name="McCorrison J."/>
            <person name="Monaghan E.L."/>
            <person name="Mun J.H."/>
            <person name="Najar F.Z."/>
            <person name="Nicholson C."/>
            <person name="Noirot C."/>
            <person name="O'Bleness M."/>
            <person name="Paule C.R."/>
            <person name="Poulain J."/>
            <person name="Prion F."/>
            <person name="Qin B."/>
            <person name="Qu C."/>
            <person name="Retzel E.F."/>
            <person name="Riddle C."/>
            <person name="Sallet E."/>
            <person name="Samain S."/>
            <person name="Samson N."/>
            <person name="Sanders I."/>
            <person name="Saurat O."/>
            <person name="Scarpelli C."/>
            <person name="Schiex T."/>
            <person name="Segurens B."/>
            <person name="Severin A.J."/>
            <person name="Sherrier D.J."/>
            <person name="Shi R."/>
            <person name="Sims S."/>
            <person name="Singer S.R."/>
            <person name="Sinharoy S."/>
            <person name="Sterck L."/>
            <person name="Viollet A."/>
            <person name="Wang B.B."/>
            <person name="Wang K."/>
            <person name="Wang M."/>
            <person name="Wang X."/>
            <person name="Warfsmann J."/>
            <person name="Weissenbach J."/>
            <person name="White D.D."/>
            <person name="White J.D."/>
            <person name="Wiley G.B."/>
            <person name="Wincker P."/>
            <person name="Xing Y."/>
            <person name="Yang L."/>
            <person name="Yao Z."/>
            <person name="Ying F."/>
            <person name="Zhai J."/>
            <person name="Zhou L."/>
            <person name="Zuber A."/>
            <person name="Denarie J."/>
            <person name="Dixon R.A."/>
            <person name="May G.D."/>
            <person name="Schwartz D.C."/>
            <person name="Rogers J."/>
            <person name="Quetier F."/>
            <person name="Town C.D."/>
            <person name="Roe B.A."/>
        </authorList>
    </citation>
    <scope>NUCLEOTIDE SEQUENCE [LARGE SCALE GENOMIC DNA]</scope>
    <source>
        <strain evidence="2">A17</strain>
        <strain evidence="3 4">cv. Jemalong A17</strain>
    </source>
</reference>
<evidence type="ECO:0000313" key="2">
    <source>
        <dbReference type="EMBL" id="AES70263.1"/>
    </source>
</evidence>
<dbReference type="HOGENOM" id="CLU_2389505_0_0_1"/>
<dbReference type="AlphaFoldDB" id="G7J1X9"/>
<reference evidence="3" key="3">
    <citation type="submission" date="2015-04" db="UniProtKB">
        <authorList>
            <consortium name="EnsemblPlants"/>
        </authorList>
    </citation>
    <scope>IDENTIFICATION</scope>
    <source>
        <strain evidence="3">cv. Jemalong A17</strain>
    </source>
</reference>
<dbReference type="EnsemblPlants" id="AES70263">
    <property type="protein sequence ID" value="AES70263"/>
    <property type="gene ID" value="MTR_3g050550"/>
</dbReference>
<keyword evidence="4" id="KW-1185">Reference proteome</keyword>
<name>G7J1X9_MEDTR</name>
<accession>G7J1X9</accession>